<keyword evidence="1" id="KW-0732">Signal</keyword>
<protein>
    <submittedName>
        <fullName evidence="2">Uncharacterized protein</fullName>
    </submittedName>
</protein>
<dbReference type="AlphaFoldDB" id="A0AAD7EMH3"/>
<dbReference type="EMBL" id="JARIHO010000029">
    <property type="protein sequence ID" value="KAJ7337681.1"/>
    <property type="molecule type" value="Genomic_DNA"/>
</dbReference>
<feature type="chain" id="PRO_5042120019" evidence="1">
    <location>
        <begin position="20"/>
        <end position="166"/>
    </location>
</feature>
<proteinExistence type="predicted"/>
<evidence type="ECO:0000256" key="1">
    <source>
        <dbReference type="SAM" id="SignalP"/>
    </source>
</evidence>
<reference evidence="2" key="1">
    <citation type="submission" date="2023-03" db="EMBL/GenBank/DDBJ databases">
        <title>Massive genome expansion in bonnet fungi (Mycena s.s.) driven by repeated elements and novel gene families across ecological guilds.</title>
        <authorList>
            <consortium name="Lawrence Berkeley National Laboratory"/>
            <person name="Harder C.B."/>
            <person name="Miyauchi S."/>
            <person name="Viragh M."/>
            <person name="Kuo A."/>
            <person name="Thoen E."/>
            <person name="Andreopoulos B."/>
            <person name="Lu D."/>
            <person name="Skrede I."/>
            <person name="Drula E."/>
            <person name="Henrissat B."/>
            <person name="Morin E."/>
            <person name="Kohler A."/>
            <person name="Barry K."/>
            <person name="LaButti K."/>
            <person name="Morin E."/>
            <person name="Salamov A."/>
            <person name="Lipzen A."/>
            <person name="Mereny Z."/>
            <person name="Hegedus B."/>
            <person name="Baldrian P."/>
            <person name="Stursova M."/>
            <person name="Weitz H."/>
            <person name="Taylor A."/>
            <person name="Grigoriev I.V."/>
            <person name="Nagy L.G."/>
            <person name="Martin F."/>
            <person name="Kauserud H."/>
        </authorList>
    </citation>
    <scope>NUCLEOTIDE SEQUENCE</scope>
    <source>
        <strain evidence="2">CBHHK002</strain>
    </source>
</reference>
<dbReference type="Proteomes" id="UP001218218">
    <property type="component" value="Unassembled WGS sequence"/>
</dbReference>
<sequence>MLASWLQALHILLWKGCNLLPDWQDLQFASRGFRDKQFPFWEGGGGSSGTEKKNRFTLSQLLLGPQIAQYSKSTISEEPHLAAPCPVHPARQALPLFTMQKRHGKSWFRIPAPVSHARARWDYKTNMTLGACREHTGRNIPLNIWDAEMLSQELQGSCGGGKWQRL</sequence>
<accession>A0AAD7EMH3</accession>
<evidence type="ECO:0000313" key="2">
    <source>
        <dbReference type="EMBL" id="KAJ7337681.1"/>
    </source>
</evidence>
<comment type="caution">
    <text evidence="2">The sequence shown here is derived from an EMBL/GenBank/DDBJ whole genome shotgun (WGS) entry which is preliminary data.</text>
</comment>
<gene>
    <name evidence="2" type="ORF">DFH08DRAFT_813002</name>
</gene>
<keyword evidence="3" id="KW-1185">Reference proteome</keyword>
<name>A0AAD7EMH3_9AGAR</name>
<organism evidence="2 3">
    <name type="scientific">Mycena albidolilacea</name>
    <dbReference type="NCBI Taxonomy" id="1033008"/>
    <lineage>
        <taxon>Eukaryota</taxon>
        <taxon>Fungi</taxon>
        <taxon>Dikarya</taxon>
        <taxon>Basidiomycota</taxon>
        <taxon>Agaricomycotina</taxon>
        <taxon>Agaricomycetes</taxon>
        <taxon>Agaricomycetidae</taxon>
        <taxon>Agaricales</taxon>
        <taxon>Marasmiineae</taxon>
        <taxon>Mycenaceae</taxon>
        <taxon>Mycena</taxon>
    </lineage>
</organism>
<evidence type="ECO:0000313" key="3">
    <source>
        <dbReference type="Proteomes" id="UP001218218"/>
    </source>
</evidence>
<feature type="signal peptide" evidence="1">
    <location>
        <begin position="1"/>
        <end position="19"/>
    </location>
</feature>